<keyword evidence="5 10" id="KW-0812">Transmembrane</keyword>
<dbReference type="Pfam" id="PF04678">
    <property type="entry name" value="MCU"/>
    <property type="match status" value="1"/>
</dbReference>
<comment type="similarity">
    <text evidence="2">Belongs to the MCU (TC 1.A.77) family.</text>
</comment>
<evidence type="ECO:0000256" key="4">
    <source>
        <dbReference type="ARBA" id="ARBA00022568"/>
    </source>
</evidence>
<keyword evidence="3" id="KW-0813">Transport</keyword>
<dbReference type="InterPro" id="IPR039055">
    <property type="entry name" value="MCU_fam"/>
</dbReference>
<dbReference type="AlphaFoldDB" id="A0A8J5KQT0"/>
<evidence type="ECO:0000259" key="11">
    <source>
        <dbReference type="Pfam" id="PF04678"/>
    </source>
</evidence>
<reference evidence="12 13" key="1">
    <citation type="submission" date="2020-08" db="EMBL/GenBank/DDBJ databases">
        <title>Plant Genome Project.</title>
        <authorList>
            <person name="Zhang R.-G."/>
        </authorList>
    </citation>
    <scope>NUCLEOTIDE SEQUENCE [LARGE SCALE GENOMIC DNA]</scope>
    <source>
        <tissue evidence="12">Rhizome</tissue>
    </source>
</reference>
<evidence type="ECO:0000256" key="1">
    <source>
        <dbReference type="ARBA" id="ARBA00004141"/>
    </source>
</evidence>
<feature type="transmembrane region" description="Helical" evidence="10">
    <location>
        <begin position="20"/>
        <end position="40"/>
    </location>
</feature>
<keyword evidence="13" id="KW-1185">Reference proteome</keyword>
<keyword evidence="4" id="KW-0109">Calcium transport</keyword>
<dbReference type="EMBL" id="JACMSC010000015">
    <property type="protein sequence ID" value="KAG6485555.1"/>
    <property type="molecule type" value="Genomic_DNA"/>
</dbReference>
<evidence type="ECO:0000256" key="3">
    <source>
        <dbReference type="ARBA" id="ARBA00022448"/>
    </source>
</evidence>
<dbReference type="GO" id="GO:0005262">
    <property type="term" value="F:calcium channel activity"/>
    <property type="evidence" value="ECO:0007669"/>
    <property type="project" value="TreeGrafter"/>
</dbReference>
<dbReference type="GO" id="GO:1990246">
    <property type="term" value="C:uniplex complex"/>
    <property type="evidence" value="ECO:0007669"/>
    <property type="project" value="TreeGrafter"/>
</dbReference>
<keyword evidence="8" id="KW-0406">Ion transport</keyword>
<keyword evidence="6" id="KW-0106">Calcium</keyword>
<evidence type="ECO:0000256" key="5">
    <source>
        <dbReference type="ARBA" id="ARBA00022692"/>
    </source>
</evidence>
<dbReference type="Proteomes" id="UP000734854">
    <property type="component" value="Unassembled WGS sequence"/>
</dbReference>
<dbReference type="InterPro" id="IPR006769">
    <property type="entry name" value="MCU_C"/>
</dbReference>
<accession>A0A8J5KQT0</accession>
<evidence type="ECO:0000313" key="13">
    <source>
        <dbReference type="Proteomes" id="UP000734854"/>
    </source>
</evidence>
<feature type="transmembrane region" description="Helical" evidence="10">
    <location>
        <begin position="46"/>
        <end position="66"/>
    </location>
</feature>
<comment type="caution">
    <text evidence="12">The sequence shown here is derived from an EMBL/GenBank/DDBJ whole genome shotgun (WGS) entry which is preliminary data.</text>
</comment>
<evidence type="ECO:0000256" key="6">
    <source>
        <dbReference type="ARBA" id="ARBA00022837"/>
    </source>
</evidence>
<evidence type="ECO:0000313" key="12">
    <source>
        <dbReference type="EMBL" id="KAG6485555.1"/>
    </source>
</evidence>
<name>A0A8J5KQT0_ZINOF</name>
<keyword evidence="9 10" id="KW-0472">Membrane</keyword>
<dbReference type="PANTHER" id="PTHR13462:SF31">
    <property type="entry name" value="CALCIUM UNIPORTER PROTEIN 1, MITOCHONDRIAL"/>
    <property type="match status" value="1"/>
</dbReference>
<evidence type="ECO:0000256" key="2">
    <source>
        <dbReference type="ARBA" id="ARBA00005653"/>
    </source>
</evidence>
<evidence type="ECO:0000256" key="9">
    <source>
        <dbReference type="ARBA" id="ARBA00023136"/>
    </source>
</evidence>
<feature type="domain" description="Calcium uniporter protein C-terminal" evidence="11">
    <location>
        <begin position="1"/>
        <end position="91"/>
    </location>
</feature>
<gene>
    <name evidence="12" type="ORF">ZIOFF_054115</name>
</gene>
<proteinExistence type="inferred from homology"/>
<dbReference type="PANTHER" id="PTHR13462">
    <property type="entry name" value="CALCIUM UNIPORTER PROTEIN, MITOCHONDRIAL"/>
    <property type="match status" value="1"/>
</dbReference>
<comment type="subcellular location">
    <subcellularLocation>
        <location evidence="1">Membrane</location>
        <topology evidence="1">Multi-pass membrane protein</topology>
    </subcellularLocation>
</comment>
<evidence type="ECO:0000256" key="8">
    <source>
        <dbReference type="ARBA" id="ARBA00023065"/>
    </source>
</evidence>
<organism evidence="12 13">
    <name type="scientific">Zingiber officinale</name>
    <name type="common">Ginger</name>
    <name type="synonym">Amomum zingiber</name>
    <dbReference type="NCBI Taxonomy" id="94328"/>
    <lineage>
        <taxon>Eukaryota</taxon>
        <taxon>Viridiplantae</taxon>
        <taxon>Streptophyta</taxon>
        <taxon>Embryophyta</taxon>
        <taxon>Tracheophyta</taxon>
        <taxon>Spermatophyta</taxon>
        <taxon>Magnoliopsida</taxon>
        <taxon>Liliopsida</taxon>
        <taxon>Zingiberales</taxon>
        <taxon>Zingiberaceae</taxon>
        <taxon>Zingiber</taxon>
    </lineage>
</organism>
<protein>
    <recommendedName>
        <fullName evidence="11">Calcium uniporter protein C-terminal domain-containing protein</fullName>
    </recommendedName>
</protein>
<dbReference type="GO" id="GO:0036444">
    <property type="term" value="P:calcium import into the mitochondrion"/>
    <property type="evidence" value="ECO:0007669"/>
    <property type="project" value="TreeGrafter"/>
</dbReference>
<evidence type="ECO:0000256" key="10">
    <source>
        <dbReference type="SAM" id="Phobius"/>
    </source>
</evidence>
<keyword evidence="7 10" id="KW-1133">Transmembrane helix</keyword>
<evidence type="ECO:0000256" key="7">
    <source>
        <dbReference type="ARBA" id="ARBA00022989"/>
    </source>
</evidence>
<dbReference type="GO" id="GO:0051560">
    <property type="term" value="P:mitochondrial calcium ion homeostasis"/>
    <property type="evidence" value="ECO:0007669"/>
    <property type="project" value="InterPro"/>
</dbReference>
<dbReference type="GO" id="GO:0015292">
    <property type="term" value="F:uniporter activity"/>
    <property type="evidence" value="ECO:0007669"/>
    <property type="project" value="TreeGrafter"/>
</dbReference>
<sequence length="157" mass="17675">MEKAMAEIDRSAATQVRRELWCGLAFLVAQTGAFARLTFWELSWDVMEPICFYVTSIYFMAGYTFFLRTSKEPPFEGFLEGRLVSRQKRLMVAGSSTSNPSTSSGKLLAGVVISLLRWLAVAKDTLRLTVIAYRRVACPVFEGGTCKHSWTVTERNL</sequence>